<dbReference type="STRING" id="233412.HD_0048"/>
<dbReference type="AlphaFoldDB" id="Q7VPL6"/>
<organism evidence="1 2">
    <name type="scientific">Haemophilus ducreyi (strain 35000HP / ATCC 700724)</name>
    <dbReference type="NCBI Taxonomy" id="233412"/>
    <lineage>
        <taxon>Bacteria</taxon>
        <taxon>Pseudomonadati</taxon>
        <taxon>Pseudomonadota</taxon>
        <taxon>Gammaproteobacteria</taxon>
        <taxon>Pasteurellales</taxon>
        <taxon>Pasteurellaceae</taxon>
        <taxon>Haemophilus</taxon>
    </lineage>
</organism>
<dbReference type="HOGENOM" id="CLU_3396771_0_0_6"/>
<protein>
    <submittedName>
        <fullName evidence="1">Uncharacterized protein</fullName>
    </submittedName>
</protein>
<proteinExistence type="predicted"/>
<keyword evidence="2" id="KW-1185">Reference proteome</keyword>
<dbReference type="EMBL" id="AE017143">
    <property type="protein sequence ID" value="AAP95063.1"/>
    <property type="molecule type" value="Genomic_DNA"/>
</dbReference>
<sequence>MAKPKTSGRIRAKSAKFCYTSHISIALVIFG</sequence>
<dbReference type="KEGG" id="hdu:HD_0048"/>
<reference evidence="2" key="1">
    <citation type="submission" date="2003-06" db="EMBL/GenBank/DDBJ databases">
        <title>The complete genome sequence of Haemophilus ducreyi.</title>
        <authorList>
            <person name="Munson R.S. Jr."/>
            <person name="Ray W.C."/>
            <person name="Mahairas G."/>
            <person name="Sabo P."/>
            <person name="Mungur R."/>
            <person name="Johnson L."/>
            <person name="Nguyen D."/>
            <person name="Wang J."/>
            <person name="Forst C."/>
            <person name="Hood L."/>
        </authorList>
    </citation>
    <scope>NUCLEOTIDE SEQUENCE [LARGE SCALE GENOMIC DNA]</scope>
    <source>
        <strain evidence="2">35000HP / ATCC 700724</strain>
    </source>
</reference>
<gene>
    <name evidence="1" type="ordered locus">HD_0048</name>
</gene>
<dbReference type="Proteomes" id="UP000001022">
    <property type="component" value="Chromosome"/>
</dbReference>
<accession>Q7VPL6</accession>
<name>Q7VPL6_HAEDU</name>
<evidence type="ECO:0000313" key="1">
    <source>
        <dbReference type="EMBL" id="AAP95063.1"/>
    </source>
</evidence>
<evidence type="ECO:0000313" key="2">
    <source>
        <dbReference type="Proteomes" id="UP000001022"/>
    </source>
</evidence>